<evidence type="ECO:0000313" key="2">
    <source>
        <dbReference type="Proteomes" id="UP001147782"/>
    </source>
</evidence>
<dbReference type="RefSeq" id="XP_056553215.1">
    <property type="nucleotide sequence ID" value="XM_056701152.1"/>
</dbReference>
<reference evidence="1" key="1">
    <citation type="submission" date="2022-11" db="EMBL/GenBank/DDBJ databases">
        <authorList>
            <person name="Petersen C."/>
        </authorList>
    </citation>
    <scope>NUCLEOTIDE SEQUENCE</scope>
    <source>
        <strain evidence="1">IBT 29864</strain>
    </source>
</reference>
<organism evidence="1 2">
    <name type="scientific">Penicillium cataractarum</name>
    <dbReference type="NCBI Taxonomy" id="2100454"/>
    <lineage>
        <taxon>Eukaryota</taxon>
        <taxon>Fungi</taxon>
        <taxon>Dikarya</taxon>
        <taxon>Ascomycota</taxon>
        <taxon>Pezizomycotina</taxon>
        <taxon>Eurotiomycetes</taxon>
        <taxon>Eurotiomycetidae</taxon>
        <taxon>Eurotiales</taxon>
        <taxon>Aspergillaceae</taxon>
        <taxon>Penicillium</taxon>
    </lineage>
</organism>
<reference evidence="1" key="2">
    <citation type="journal article" date="2023" name="IMA Fungus">
        <title>Comparative genomic study of the Penicillium genus elucidates a diverse pangenome and 15 lateral gene transfer events.</title>
        <authorList>
            <person name="Petersen C."/>
            <person name="Sorensen T."/>
            <person name="Nielsen M.R."/>
            <person name="Sondergaard T.E."/>
            <person name="Sorensen J.L."/>
            <person name="Fitzpatrick D.A."/>
            <person name="Frisvad J.C."/>
            <person name="Nielsen K.L."/>
        </authorList>
    </citation>
    <scope>NUCLEOTIDE SEQUENCE</scope>
    <source>
        <strain evidence="1">IBT 29864</strain>
    </source>
</reference>
<dbReference type="AlphaFoldDB" id="A0A9W9S2N5"/>
<evidence type="ECO:0000313" key="1">
    <source>
        <dbReference type="EMBL" id="KAJ5368473.1"/>
    </source>
</evidence>
<keyword evidence="2" id="KW-1185">Reference proteome</keyword>
<accession>A0A9W9S2N5</accession>
<dbReference type="GeneID" id="81440331"/>
<proteinExistence type="predicted"/>
<comment type="caution">
    <text evidence="1">The sequence shown here is derived from an EMBL/GenBank/DDBJ whole genome shotgun (WGS) entry which is preliminary data.</text>
</comment>
<sequence length="109" mass="12454">MSQTVDGFVSAFRCWKGEDDDVCLKINLLDCEYLKQQSANEEAEMCGSGELFDNKFIVHRGSLKSVSVGSWEDKNVSWLWKDCRRNCVRTYGFDSAGHQKMLEGSDVMR</sequence>
<gene>
    <name evidence="1" type="ORF">N7496_008233</name>
</gene>
<dbReference type="EMBL" id="JAPZBS010000007">
    <property type="protein sequence ID" value="KAJ5368473.1"/>
    <property type="molecule type" value="Genomic_DNA"/>
</dbReference>
<protein>
    <submittedName>
        <fullName evidence="1">Uncharacterized protein</fullName>
    </submittedName>
</protein>
<dbReference type="Proteomes" id="UP001147782">
    <property type="component" value="Unassembled WGS sequence"/>
</dbReference>
<name>A0A9W9S2N5_9EURO</name>